<sequence>MKERLSRLKIIRKLIKSYRIESQEALLGYLQKEGFEVTQATLSRDLKLLKVGKLSDGHNGYVYTLPGEDERQESEQTLVQDFLRGYISIDFSGNLVVIKTYSGHADVVSAALDAMAMDEILGTVAGKDNCIFVCLREGITGDQFLDALKLRIPELEE</sequence>
<dbReference type="GO" id="GO:0006526">
    <property type="term" value="P:L-arginine biosynthetic process"/>
    <property type="evidence" value="ECO:0007669"/>
    <property type="project" value="UniProtKB-UniPathway"/>
</dbReference>
<dbReference type="InterPro" id="IPR020900">
    <property type="entry name" value="Arg_repress_DNA-bd"/>
</dbReference>
<proteinExistence type="inferred from homology"/>
<feature type="domain" description="Arginine repressor C-terminal" evidence="11">
    <location>
        <begin position="85"/>
        <end position="148"/>
    </location>
</feature>
<dbReference type="InterPro" id="IPR036388">
    <property type="entry name" value="WH-like_DNA-bd_sf"/>
</dbReference>
<feature type="domain" description="Arginine repressor DNA-binding" evidence="10">
    <location>
        <begin position="4"/>
        <end position="70"/>
    </location>
</feature>
<dbReference type="GO" id="GO:0005737">
    <property type="term" value="C:cytoplasm"/>
    <property type="evidence" value="ECO:0007669"/>
    <property type="project" value="UniProtKB-SubCell"/>
</dbReference>
<accession>F4LIK9</accession>
<evidence type="ECO:0000259" key="10">
    <source>
        <dbReference type="Pfam" id="PF01316"/>
    </source>
</evidence>
<dbReference type="EMBL" id="CP002696">
    <property type="protein sequence ID" value="AEE17234.1"/>
    <property type="molecule type" value="Genomic_DNA"/>
</dbReference>
<dbReference type="HOGENOM" id="CLU_097103_0_0_12"/>
<comment type="subcellular location">
    <subcellularLocation>
        <location evidence="1 9">Cytoplasm</location>
    </subcellularLocation>
</comment>
<dbReference type="PANTHER" id="PTHR34471">
    <property type="entry name" value="ARGININE REPRESSOR"/>
    <property type="match status" value="1"/>
</dbReference>
<dbReference type="GO" id="GO:0003700">
    <property type="term" value="F:DNA-binding transcription factor activity"/>
    <property type="evidence" value="ECO:0007669"/>
    <property type="project" value="UniProtKB-UniRule"/>
</dbReference>
<dbReference type="RefSeq" id="WP_013758938.1">
    <property type="nucleotide sequence ID" value="NC_015500.1"/>
</dbReference>
<dbReference type="InterPro" id="IPR036390">
    <property type="entry name" value="WH_DNA-bd_sf"/>
</dbReference>
<evidence type="ECO:0000313" key="12">
    <source>
        <dbReference type="EMBL" id="AEE17234.1"/>
    </source>
</evidence>
<keyword evidence="9" id="KW-0678">Repressor</keyword>
<protein>
    <recommendedName>
        <fullName evidence="4 9">Arginine repressor</fullName>
    </recommendedName>
</protein>
<dbReference type="Pfam" id="PF01316">
    <property type="entry name" value="Arg_repressor"/>
    <property type="match status" value="1"/>
</dbReference>
<evidence type="ECO:0000256" key="1">
    <source>
        <dbReference type="ARBA" id="ARBA00004496"/>
    </source>
</evidence>
<keyword evidence="9" id="KW-0028">Amino-acid biosynthesis</keyword>
<dbReference type="SUPFAM" id="SSF46785">
    <property type="entry name" value="Winged helix' DNA-binding domain"/>
    <property type="match status" value="1"/>
</dbReference>
<dbReference type="InterPro" id="IPR001669">
    <property type="entry name" value="Arg_repress"/>
</dbReference>
<gene>
    <name evidence="9" type="primary">argR</name>
    <name evidence="12" type="ordered locus">Trebr_1814</name>
</gene>
<dbReference type="GO" id="GO:0034618">
    <property type="term" value="F:arginine binding"/>
    <property type="evidence" value="ECO:0007669"/>
    <property type="project" value="InterPro"/>
</dbReference>
<dbReference type="eggNOG" id="COG1438">
    <property type="taxonomic scope" value="Bacteria"/>
</dbReference>
<comment type="pathway">
    <text evidence="2 9">Amino-acid biosynthesis; L-arginine biosynthesis [regulation].</text>
</comment>
<dbReference type="PRINTS" id="PR01467">
    <property type="entry name" value="ARGREPRESSOR"/>
</dbReference>
<dbReference type="Proteomes" id="UP000006546">
    <property type="component" value="Chromosome"/>
</dbReference>
<evidence type="ECO:0000256" key="6">
    <source>
        <dbReference type="ARBA" id="ARBA00023015"/>
    </source>
</evidence>
<dbReference type="OrthoDB" id="9807089at2"/>
<comment type="function">
    <text evidence="9">Regulates arginine biosynthesis genes.</text>
</comment>
<organism evidence="12 13">
    <name type="scientific">Treponema brennaborense (strain DSM 12168 / CIP 105900 / DD5/3)</name>
    <dbReference type="NCBI Taxonomy" id="906968"/>
    <lineage>
        <taxon>Bacteria</taxon>
        <taxon>Pseudomonadati</taxon>
        <taxon>Spirochaetota</taxon>
        <taxon>Spirochaetia</taxon>
        <taxon>Spirochaetales</taxon>
        <taxon>Treponemataceae</taxon>
        <taxon>Treponema</taxon>
    </lineage>
</organism>
<dbReference type="Gene3D" id="3.30.1360.40">
    <property type="match status" value="1"/>
</dbReference>
<keyword evidence="6 9" id="KW-0805">Transcription regulation</keyword>
<dbReference type="HAMAP" id="MF_00173">
    <property type="entry name" value="Arg_repressor"/>
    <property type="match status" value="1"/>
</dbReference>
<dbReference type="Pfam" id="PF02863">
    <property type="entry name" value="Arg_repressor_C"/>
    <property type="match status" value="1"/>
</dbReference>
<dbReference type="GO" id="GO:1900079">
    <property type="term" value="P:regulation of arginine biosynthetic process"/>
    <property type="evidence" value="ECO:0007669"/>
    <property type="project" value="UniProtKB-UniRule"/>
</dbReference>
<dbReference type="UniPathway" id="UPA00068"/>
<dbReference type="GO" id="GO:0051259">
    <property type="term" value="P:protein complex oligomerization"/>
    <property type="evidence" value="ECO:0007669"/>
    <property type="project" value="InterPro"/>
</dbReference>
<comment type="similarity">
    <text evidence="3 9">Belongs to the ArgR family.</text>
</comment>
<dbReference type="InterPro" id="IPR020899">
    <property type="entry name" value="Arg_repress_C"/>
</dbReference>
<keyword evidence="8 9" id="KW-0804">Transcription</keyword>
<dbReference type="Gene3D" id="1.10.10.10">
    <property type="entry name" value="Winged helix-like DNA-binding domain superfamily/Winged helix DNA-binding domain"/>
    <property type="match status" value="1"/>
</dbReference>
<evidence type="ECO:0000256" key="7">
    <source>
        <dbReference type="ARBA" id="ARBA00023125"/>
    </source>
</evidence>
<keyword evidence="5 9" id="KW-0963">Cytoplasm</keyword>
<evidence type="ECO:0000256" key="3">
    <source>
        <dbReference type="ARBA" id="ARBA00008316"/>
    </source>
</evidence>
<dbReference type="AlphaFoldDB" id="F4LIK9"/>
<evidence type="ECO:0000256" key="8">
    <source>
        <dbReference type="ARBA" id="ARBA00023163"/>
    </source>
</evidence>
<evidence type="ECO:0000256" key="4">
    <source>
        <dbReference type="ARBA" id="ARBA00021148"/>
    </source>
</evidence>
<evidence type="ECO:0000256" key="5">
    <source>
        <dbReference type="ARBA" id="ARBA00022490"/>
    </source>
</evidence>
<evidence type="ECO:0000256" key="9">
    <source>
        <dbReference type="HAMAP-Rule" id="MF_00173"/>
    </source>
</evidence>
<keyword evidence="13" id="KW-1185">Reference proteome</keyword>
<dbReference type="SUPFAM" id="SSF55252">
    <property type="entry name" value="C-terminal domain of arginine repressor"/>
    <property type="match status" value="1"/>
</dbReference>
<evidence type="ECO:0000256" key="2">
    <source>
        <dbReference type="ARBA" id="ARBA00005040"/>
    </source>
</evidence>
<evidence type="ECO:0000313" key="13">
    <source>
        <dbReference type="Proteomes" id="UP000006546"/>
    </source>
</evidence>
<keyword evidence="7 9" id="KW-0238">DNA-binding</keyword>
<dbReference type="GO" id="GO:0003677">
    <property type="term" value="F:DNA binding"/>
    <property type="evidence" value="ECO:0007669"/>
    <property type="project" value="UniProtKB-KW"/>
</dbReference>
<evidence type="ECO:0000259" key="11">
    <source>
        <dbReference type="Pfam" id="PF02863"/>
    </source>
</evidence>
<dbReference type="STRING" id="906968.Trebr_1814"/>
<reference evidence="13" key="1">
    <citation type="submission" date="2011-04" db="EMBL/GenBank/DDBJ databases">
        <title>The complete genome of Treponema brennaborense DSM 12168.</title>
        <authorList>
            <person name="Lucas S."/>
            <person name="Han J."/>
            <person name="Lapidus A."/>
            <person name="Bruce D."/>
            <person name="Goodwin L."/>
            <person name="Pitluck S."/>
            <person name="Peters L."/>
            <person name="Kyrpides N."/>
            <person name="Mavromatis K."/>
            <person name="Ivanova N."/>
            <person name="Mikhailova N."/>
            <person name="Pagani I."/>
            <person name="Teshima H."/>
            <person name="Detter J.C."/>
            <person name="Tapia R."/>
            <person name="Han C."/>
            <person name="Land M."/>
            <person name="Hauser L."/>
            <person name="Markowitz V."/>
            <person name="Cheng J.-F."/>
            <person name="Hugenholtz P."/>
            <person name="Woyke T."/>
            <person name="Wu D."/>
            <person name="Gronow S."/>
            <person name="Wellnitz S."/>
            <person name="Brambilla E."/>
            <person name="Klenk H.-P."/>
            <person name="Eisen J.A."/>
        </authorList>
    </citation>
    <scope>NUCLEOTIDE SEQUENCE [LARGE SCALE GENOMIC DNA]</scope>
    <source>
        <strain evidence="13">DSM 12168 / CIP 105900 / DD5/3</strain>
    </source>
</reference>
<dbReference type="PANTHER" id="PTHR34471:SF1">
    <property type="entry name" value="ARGININE REPRESSOR"/>
    <property type="match status" value="1"/>
</dbReference>
<dbReference type="InterPro" id="IPR036251">
    <property type="entry name" value="Arg_repress_C_sf"/>
</dbReference>
<name>F4LIK9_TREBD</name>
<keyword evidence="9" id="KW-0055">Arginine biosynthesis</keyword>
<dbReference type="KEGG" id="tbe:Trebr_1814"/>